<keyword evidence="3" id="KW-1185">Reference proteome</keyword>
<evidence type="ECO:0000313" key="3">
    <source>
        <dbReference type="Proteomes" id="UP000646911"/>
    </source>
</evidence>
<proteinExistence type="predicted"/>
<protein>
    <submittedName>
        <fullName evidence="2">Transporter substrate-binding domain-containing protein</fullName>
    </submittedName>
</protein>
<evidence type="ECO:0000313" key="2">
    <source>
        <dbReference type="EMBL" id="MBC3910263.1"/>
    </source>
</evidence>
<comment type="caution">
    <text evidence="2">The sequence shown here is derived from an EMBL/GenBank/DDBJ whole genome shotgun (WGS) entry which is preliminary data.</text>
</comment>
<dbReference type="RefSeq" id="WP_222616647.1">
    <property type="nucleotide sequence ID" value="NZ_JACOFX010000015.1"/>
</dbReference>
<keyword evidence="1" id="KW-0732">Signal</keyword>
<dbReference type="PANTHER" id="PTHR35936:SF25">
    <property type="entry name" value="ABC TRANSPORTER SUBSTRATE-BINDING PROTEIN"/>
    <property type="match status" value="1"/>
</dbReference>
<dbReference type="SUPFAM" id="SSF53850">
    <property type="entry name" value="Periplasmic binding protein-like II"/>
    <property type="match status" value="1"/>
</dbReference>
<name>A0ABR6ZEV8_9BURK</name>
<dbReference type="EMBL" id="JACOFX010000015">
    <property type="protein sequence ID" value="MBC3910263.1"/>
    <property type="molecule type" value="Genomic_DNA"/>
</dbReference>
<feature type="signal peptide" evidence="1">
    <location>
        <begin position="1"/>
        <end position="22"/>
    </location>
</feature>
<evidence type="ECO:0000256" key="1">
    <source>
        <dbReference type="SAM" id="SignalP"/>
    </source>
</evidence>
<reference evidence="2 3" key="1">
    <citation type="submission" date="2020-08" db="EMBL/GenBank/DDBJ databases">
        <title>Novel species isolated from subtropical streams in China.</title>
        <authorList>
            <person name="Lu H."/>
        </authorList>
    </citation>
    <scope>NUCLEOTIDE SEQUENCE [LARGE SCALE GENOMIC DNA]</scope>
    <source>
        <strain evidence="2 3">NL8W</strain>
    </source>
</reference>
<dbReference type="Proteomes" id="UP000646911">
    <property type="component" value="Unassembled WGS sequence"/>
</dbReference>
<dbReference type="Gene3D" id="3.40.190.10">
    <property type="entry name" value="Periplasmic binding protein-like II"/>
    <property type="match status" value="2"/>
</dbReference>
<gene>
    <name evidence="2" type="ORF">H8L47_22105</name>
</gene>
<dbReference type="PANTHER" id="PTHR35936">
    <property type="entry name" value="MEMBRANE-BOUND LYTIC MUREIN TRANSGLYCOSYLASE F"/>
    <property type="match status" value="1"/>
</dbReference>
<sequence>MSVRVFRSLVIIASCLSGSASLATGRPVMQLASLEWAPYVGKHLPDEGLTSVIVKAAALQAGMDTQISYTPWSRAVQLGQKDPAYAGYFPAFYLKEREKTCYFSGPLGNSIVGLAAVKNRHFDWKNYADLKGLTIGVVRDYANGEEFDAQVKKEQLKLDVAPSDISNLRKLMAGRVDLVVISKDVLRQLLITEPSLKSGQESIIFHPKEIINFSLHICFQRNERGLKYQQLINPYLEKLNLRRIENLYFQQMQSAQP</sequence>
<accession>A0ABR6ZEV8</accession>
<organism evidence="2 3">
    <name type="scientific">Undibacterium umbellatum</name>
    <dbReference type="NCBI Taxonomy" id="2762300"/>
    <lineage>
        <taxon>Bacteria</taxon>
        <taxon>Pseudomonadati</taxon>
        <taxon>Pseudomonadota</taxon>
        <taxon>Betaproteobacteria</taxon>
        <taxon>Burkholderiales</taxon>
        <taxon>Oxalobacteraceae</taxon>
        <taxon>Undibacterium</taxon>
    </lineage>
</organism>
<feature type="chain" id="PRO_5045203057" evidence="1">
    <location>
        <begin position="23"/>
        <end position="257"/>
    </location>
</feature>